<comment type="similarity">
    <text evidence="2">Belongs to the RNase H family.</text>
</comment>
<dbReference type="Proteomes" id="UP001458880">
    <property type="component" value="Unassembled WGS sequence"/>
</dbReference>
<organism evidence="9 10">
    <name type="scientific">Popillia japonica</name>
    <name type="common">Japanese beetle</name>
    <dbReference type="NCBI Taxonomy" id="7064"/>
    <lineage>
        <taxon>Eukaryota</taxon>
        <taxon>Metazoa</taxon>
        <taxon>Ecdysozoa</taxon>
        <taxon>Arthropoda</taxon>
        <taxon>Hexapoda</taxon>
        <taxon>Insecta</taxon>
        <taxon>Pterygota</taxon>
        <taxon>Neoptera</taxon>
        <taxon>Endopterygota</taxon>
        <taxon>Coleoptera</taxon>
        <taxon>Polyphaga</taxon>
        <taxon>Scarabaeiformia</taxon>
        <taxon>Scarabaeidae</taxon>
        <taxon>Rutelinae</taxon>
        <taxon>Popillia</taxon>
    </lineage>
</organism>
<dbReference type="InterPro" id="IPR012337">
    <property type="entry name" value="RNaseH-like_sf"/>
</dbReference>
<dbReference type="CDD" id="cd09276">
    <property type="entry name" value="Rnase_HI_RT_non_LTR"/>
    <property type="match status" value="1"/>
</dbReference>
<dbReference type="GO" id="GO:0003676">
    <property type="term" value="F:nucleic acid binding"/>
    <property type="evidence" value="ECO:0007669"/>
    <property type="project" value="InterPro"/>
</dbReference>
<evidence type="ECO:0000259" key="8">
    <source>
        <dbReference type="PROSITE" id="PS50879"/>
    </source>
</evidence>
<dbReference type="InterPro" id="IPR050092">
    <property type="entry name" value="RNase_H"/>
</dbReference>
<keyword evidence="5" id="KW-0479">Metal-binding</keyword>
<gene>
    <name evidence="9" type="ORF">QE152_g26772</name>
</gene>
<evidence type="ECO:0000256" key="4">
    <source>
        <dbReference type="ARBA" id="ARBA00022722"/>
    </source>
</evidence>
<keyword evidence="6" id="KW-0255">Endonuclease</keyword>
<name>A0AAW1JXA8_POPJA</name>
<dbReference type="SUPFAM" id="SSF53098">
    <property type="entry name" value="Ribonuclease H-like"/>
    <property type="match status" value="1"/>
</dbReference>
<dbReference type="InterPro" id="IPR036397">
    <property type="entry name" value="RNaseH_sf"/>
</dbReference>
<evidence type="ECO:0000256" key="3">
    <source>
        <dbReference type="ARBA" id="ARBA00012180"/>
    </source>
</evidence>
<dbReference type="GO" id="GO:0046872">
    <property type="term" value="F:metal ion binding"/>
    <property type="evidence" value="ECO:0007669"/>
    <property type="project" value="UniProtKB-KW"/>
</dbReference>
<evidence type="ECO:0000313" key="9">
    <source>
        <dbReference type="EMBL" id="KAK9709178.1"/>
    </source>
</evidence>
<comment type="caution">
    <text evidence="9">The sequence shown here is derived from an EMBL/GenBank/DDBJ whole genome shotgun (WGS) entry which is preliminary data.</text>
</comment>
<dbReference type="GO" id="GO:0004523">
    <property type="term" value="F:RNA-DNA hybrid ribonuclease activity"/>
    <property type="evidence" value="ECO:0007669"/>
    <property type="project" value="UniProtKB-EC"/>
</dbReference>
<protein>
    <recommendedName>
        <fullName evidence="3">ribonuclease H</fullName>
        <ecNumber evidence="3">3.1.26.4</ecNumber>
    </recommendedName>
</protein>
<evidence type="ECO:0000256" key="2">
    <source>
        <dbReference type="ARBA" id="ARBA00005300"/>
    </source>
</evidence>
<keyword evidence="7" id="KW-0378">Hydrolase</keyword>
<evidence type="ECO:0000256" key="5">
    <source>
        <dbReference type="ARBA" id="ARBA00022723"/>
    </source>
</evidence>
<dbReference type="InterPro" id="IPR002156">
    <property type="entry name" value="RNaseH_domain"/>
</dbReference>
<comment type="catalytic activity">
    <reaction evidence="1">
        <text>Endonucleolytic cleavage to 5'-phosphomonoester.</text>
        <dbReference type="EC" id="3.1.26.4"/>
    </reaction>
</comment>
<evidence type="ECO:0000256" key="6">
    <source>
        <dbReference type="ARBA" id="ARBA00022759"/>
    </source>
</evidence>
<dbReference type="Gene3D" id="3.30.420.10">
    <property type="entry name" value="Ribonuclease H-like superfamily/Ribonuclease H"/>
    <property type="match status" value="1"/>
</dbReference>
<evidence type="ECO:0000256" key="7">
    <source>
        <dbReference type="ARBA" id="ARBA00022801"/>
    </source>
</evidence>
<evidence type="ECO:0000313" key="10">
    <source>
        <dbReference type="Proteomes" id="UP001458880"/>
    </source>
</evidence>
<feature type="domain" description="RNase H type-1" evidence="8">
    <location>
        <begin position="21"/>
        <end position="154"/>
    </location>
</feature>
<dbReference type="EMBL" id="JASPKY010000315">
    <property type="protein sequence ID" value="KAK9709178.1"/>
    <property type="molecule type" value="Genomic_DNA"/>
</dbReference>
<dbReference type="GO" id="GO:0043137">
    <property type="term" value="P:DNA replication, removal of RNA primer"/>
    <property type="evidence" value="ECO:0007669"/>
    <property type="project" value="TreeGrafter"/>
</dbReference>
<dbReference type="PANTHER" id="PTHR10642">
    <property type="entry name" value="RIBONUCLEASE H1"/>
    <property type="match status" value="1"/>
</dbReference>
<sequence length="228" mass="26227">MHDFLILIINSSFHEIIQNNWSNHIIFFTDGSKSNDEEEAGFGVYCEQLDIQVAGALPRHASVFHCELTAIFVALRLIQKHFIKAVVIVCDSKSVLIALNSRSANLDNNLLWETRGVARDLECQGSKIQFVWSRSHRGITGNDKADWLAKRGRGMDLSRGITGNDKADWLAKRGRGMDLSEVKLHYRNFSKKINFEEWQSWWERTSRCKGRAYFNIQERVSEDFSMQG</sequence>
<dbReference type="EC" id="3.1.26.4" evidence="3"/>
<dbReference type="AlphaFoldDB" id="A0AAW1JXA8"/>
<evidence type="ECO:0000256" key="1">
    <source>
        <dbReference type="ARBA" id="ARBA00000077"/>
    </source>
</evidence>
<dbReference type="PANTHER" id="PTHR10642:SF26">
    <property type="entry name" value="RIBONUCLEASE H1"/>
    <property type="match status" value="1"/>
</dbReference>
<dbReference type="Pfam" id="PF00075">
    <property type="entry name" value="RNase_H"/>
    <property type="match status" value="1"/>
</dbReference>
<reference evidence="9 10" key="1">
    <citation type="journal article" date="2024" name="BMC Genomics">
        <title>De novo assembly and annotation of Popillia japonica's genome with initial clues to its potential as an invasive pest.</title>
        <authorList>
            <person name="Cucini C."/>
            <person name="Boschi S."/>
            <person name="Funari R."/>
            <person name="Cardaioli E."/>
            <person name="Iannotti N."/>
            <person name="Marturano G."/>
            <person name="Paoli F."/>
            <person name="Bruttini M."/>
            <person name="Carapelli A."/>
            <person name="Frati F."/>
            <person name="Nardi F."/>
        </authorList>
    </citation>
    <scope>NUCLEOTIDE SEQUENCE [LARGE SCALE GENOMIC DNA]</scope>
    <source>
        <strain evidence="9">DMR45628</strain>
    </source>
</reference>
<accession>A0AAW1JXA8</accession>
<dbReference type="PROSITE" id="PS50879">
    <property type="entry name" value="RNASE_H_1"/>
    <property type="match status" value="1"/>
</dbReference>
<proteinExistence type="inferred from homology"/>
<keyword evidence="10" id="KW-1185">Reference proteome</keyword>
<keyword evidence="4" id="KW-0540">Nuclease</keyword>